<accession>A0A7Z9DZZ0</accession>
<dbReference type="InterPro" id="IPR045275">
    <property type="entry name" value="MscS_archaea/bacteria_type"/>
</dbReference>
<keyword evidence="5 7" id="KW-1133">Transmembrane helix</keyword>
<feature type="domain" description="Mechanosensitive ion channel MscS C-terminal" evidence="9">
    <location>
        <begin position="440"/>
        <end position="529"/>
    </location>
</feature>
<dbReference type="PANTHER" id="PTHR30221:SF18">
    <property type="entry name" value="SLL0590 PROTEIN"/>
    <property type="match status" value="1"/>
</dbReference>
<keyword evidence="4 7" id="KW-0812">Transmembrane</keyword>
<feature type="transmembrane region" description="Helical" evidence="7">
    <location>
        <begin position="154"/>
        <end position="176"/>
    </location>
</feature>
<evidence type="ECO:0000256" key="3">
    <source>
        <dbReference type="ARBA" id="ARBA00022475"/>
    </source>
</evidence>
<evidence type="ECO:0000256" key="5">
    <source>
        <dbReference type="ARBA" id="ARBA00022989"/>
    </source>
</evidence>
<name>A0A7Z9DZZ0_9CYAN</name>
<dbReference type="SUPFAM" id="SSF50182">
    <property type="entry name" value="Sm-like ribonucleoproteins"/>
    <property type="match status" value="1"/>
</dbReference>
<dbReference type="InterPro" id="IPR006685">
    <property type="entry name" value="MscS_channel_2nd"/>
</dbReference>
<protein>
    <submittedName>
        <fullName evidence="10">MscS Mechanosensitive ion channel</fullName>
    </submittedName>
</protein>
<dbReference type="Proteomes" id="UP000182190">
    <property type="component" value="Unassembled WGS sequence"/>
</dbReference>
<comment type="similarity">
    <text evidence="2">Belongs to the MscS (TC 1.A.23) family.</text>
</comment>
<evidence type="ECO:0000313" key="10">
    <source>
        <dbReference type="EMBL" id="VXD18494.1"/>
    </source>
</evidence>
<keyword evidence="6 7" id="KW-0472">Membrane</keyword>
<sequence>MKKIGQTFIIWLLVTFLIVTAIPLVVAQNSPSPQPNSPAIQSNRGSVTLENETLFVIETELGGSSPSERSQRMSQSLKDFADNQALSLNELEVYTGDKDGIPLTVIRAGNIFLTTISNADAQIAGKPRPELAALYLEKIKAGVSRYRRQRSLEYLLRASLWSVLATVALIIILLMTNNVFARIYQRLEIWEESYIRPVRFGNWELIRANQLDNIIFWLVRLVQAAMILGLLAAYFPFVLRQFPWTSGLAKTFEGYLLATLQTGWQAFINYLPSLLAIVLVIVATKFLLSLSKPFFRELSAGTFSLPGFYAEWADATQKLVNFLIIALAAVIIFPLLPGFQSPAFQGISVFLGLLISLGSTSVISNLVSGSVLIYTRAFRVGDRIKIGDISGKVLETTLLVTRILTPTNVVVSIPNSQISTSSIENFSFSYRELNQPLILRTTVYLGYEVPWREAYEALIQAALRTEGMLESPPAFVLQGELNEVYVTYLLNAYMNVEYFQGKTSKGIEQARSQLNENIRDCCATAGIRIFAPNYEADPTNYGPAVDKI</sequence>
<evidence type="ECO:0000256" key="1">
    <source>
        <dbReference type="ARBA" id="ARBA00004651"/>
    </source>
</evidence>
<evidence type="ECO:0000259" key="8">
    <source>
        <dbReference type="Pfam" id="PF00924"/>
    </source>
</evidence>
<evidence type="ECO:0000259" key="9">
    <source>
        <dbReference type="Pfam" id="PF21082"/>
    </source>
</evidence>
<keyword evidence="3" id="KW-1003">Cell membrane</keyword>
<dbReference type="OrthoDB" id="9809206at2"/>
<evidence type="ECO:0000256" key="2">
    <source>
        <dbReference type="ARBA" id="ARBA00008017"/>
    </source>
</evidence>
<evidence type="ECO:0000313" key="11">
    <source>
        <dbReference type="Proteomes" id="UP000182190"/>
    </source>
</evidence>
<dbReference type="PANTHER" id="PTHR30221">
    <property type="entry name" value="SMALL-CONDUCTANCE MECHANOSENSITIVE CHANNEL"/>
    <property type="match status" value="1"/>
</dbReference>
<dbReference type="RefSeq" id="WP_083617753.1">
    <property type="nucleotide sequence ID" value="NZ_LR735002.1"/>
</dbReference>
<dbReference type="AlphaFoldDB" id="A0A7Z9DZZ0"/>
<dbReference type="InterPro" id="IPR049278">
    <property type="entry name" value="MS_channel_C"/>
</dbReference>
<dbReference type="GO" id="GO:0005886">
    <property type="term" value="C:plasma membrane"/>
    <property type="evidence" value="ECO:0007669"/>
    <property type="project" value="UniProtKB-SubCell"/>
</dbReference>
<gene>
    <name evidence="10" type="ORF">PL9631_400002</name>
</gene>
<feature type="transmembrane region" description="Helical" evidence="7">
    <location>
        <begin position="319"/>
        <end position="337"/>
    </location>
</feature>
<proteinExistence type="inferred from homology"/>
<dbReference type="EMBL" id="CZCS02000180">
    <property type="protein sequence ID" value="VXD18494.1"/>
    <property type="molecule type" value="Genomic_DNA"/>
</dbReference>
<keyword evidence="11" id="KW-1185">Reference proteome</keyword>
<comment type="caution">
    <text evidence="10">The sequence shown here is derived from an EMBL/GenBank/DDBJ whole genome shotgun (WGS) entry which is preliminary data.</text>
</comment>
<feature type="domain" description="Mechanosensitive ion channel MscS" evidence="8">
    <location>
        <begin position="362"/>
        <end position="427"/>
    </location>
</feature>
<evidence type="ECO:0000256" key="6">
    <source>
        <dbReference type="ARBA" id="ARBA00023136"/>
    </source>
</evidence>
<dbReference type="Gene3D" id="2.30.30.60">
    <property type="match status" value="1"/>
</dbReference>
<dbReference type="GO" id="GO:0008381">
    <property type="term" value="F:mechanosensitive monoatomic ion channel activity"/>
    <property type="evidence" value="ECO:0007669"/>
    <property type="project" value="InterPro"/>
</dbReference>
<organism evidence="10 11">
    <name type="scientific">Planktothrix paucivesiculata PCC 9631</name>
    <dbReference type="NCBI Taxonomy" id="671071"/>
    <lineage>
        <taxon>Bacteria</taxon>
        <taxon>Bacillati</taxon>
        <taxon>Cyanobacteriota</taxon>
        <taxon>Cyanophyceae</taxon>
        <taxon>Oscillatoriophycideae</taxon>
        <taxon>Oscillatoriales</taxon>
        <taxon>Microcoleaceae</taxon>
        <taxon>Planktothrix</taxon>
    </lineage>
</organism>
<dbReference type="InterPro" id="IPR011066">
    <property type="entry name" value="MscS_channel_C_sf"/>
</dbReference>
<dbReference type="Pfam" id="PF00924">
    <property type="entry name" value="MS_channel_2nd"/>
    <property type="match status" value="1"/>
</dbReference>
<feature type="transmembrane region" description="Helical" evidence="7">
    <location>
        <begin position="214"/>
        <end position="237"/>
    </location>
</feature>
<dbReference type="SUPFAM" id="SSF82689">
    <property type="entry name" value="Mechanosensitive channel protein MscS (YggB), C-terminal domain"/>
    <property type="match status" value="1"/>
</dbReference>
<evidence type="ECO:0000256" key="7">
    <source>
        <dbReference type="SAM" id="Phobius"/>
    </source>
</evidence>
<feature type="transmembrane region" description="Helical" evidence="7">
    <location>
        <begin position="349"/>
        <end position="375"/>
    </location>
</feature>
<comment type="subcellular location">
    <subcellularLocation>
        <location evidence="1">Cell membrane</location>
        <topology evidence="1">Multi-pass membrane protein</topology>
    </subcellularLocation>
</comment>
<dbReference type="InterPro" id="IPR023408">
    <property type="entry name" value="MscS_beta-dom_sf"/>
</dbReference>
<feature type="transmembrane region" description="Helical" evidence="7">
    <location>
        <begin position="267"/>
        <end position="288"/>
    </location>
</feature>
<dbReference type="Pfam" id="PF21082">
    <property type="entry name" value="MS_channel_3rd"/>
    <property type="match status" value="1"/>
</dbReference>
<dbReference type="InterPro" id="IPR010920">
    <property type="entry name" value="LSM_dom_sf"/>
</dbReference>
<reference evidence="10" key="1">
    <citation type="submission" date="2019-10" db="EMBL/GenBank/DDBJ databases">
        <authorList>
            <consortium name="Genoscope - CEA"/>
            <person name="William W."/>
        </authorList>
    </citation>
    <scope>NUCLEOTIDE SEQUENCE [LARGE SCALE GENOMIC DNA]</scope>
    <source>
        <strain evidence="10">BBR_PRJEB10994</strain>
    </source>
</reference>
<evidence type="ECO:0000256" key="4">
    <source>
        <dbReference type="ARBA" id="ARBA00022692"/>
    </source>
</evidence>